<evidence type="ECO:0000313" key="4">
    <source>
        <dbReference type="Proteomes" id="UP001642409"/>
    </source>
</evidence>
<gene>
    <name evidence="3" type="ORF">HINF_LOCUS1174</name>
</gene>
<sequence>MNSKKESRRIKRQKSWSSSKYKTKSVASNSTRKAAISTSKKSLTLVGDDELAEYLEQIMESTKAQFEQIKLPQPEQWREILNNEANLYNRSRLENRIQQLQREMVKIEAKLYVSWNKFQREQINTKQRENQIEMNRLLKLMPENRHKHNMEIYEKNQQALQQFSTLKNLDQLKNDQKAIDEAEHQKKLEVYNEKVQKIAAELQKKDEEEKSKKAEADKAEKLAKLAKIKAMKQAAMVGLQNSKVIPKGTVTIEAPKELQRPVFTNQSLQRPTFFNNKMEEQFTQQRPVFFSINEEKQIDPRINQRQVPKTKNPQPRK</sequence>
<organism evidence="3 4">
    <name type="scientific">Hexamita inflata</name>
    <dbReference type="NCBI Taxonomy" id="28002"/>
    <lineage>
        <taxon>Eukaryota</taxon>
        <taxon>Metamonada</taxon>
        <taxon>Diplomonadida</taxon>
        <taxon>Hexamitidae</taxon>
        <taxon>Hexamitinae</taxon>
        <taxon>Hexamita</taxon>
    </lineage>
</organism>
<comment type="caution">
    <text evidence="3">The sequence shown here is derived from an EMBL/GenBank/DDBJ whole genome shotgun (WGS) entry which is preliminary data.</text>
</comment>
<dbReference type="EMBL" id="CAXDID020000002">
    <property type="protein sequence ID" value="CAL5971234.1"/>
    <property type="molecule type" value="Genomic_DNA"/>
</dbReference>
<reference evidence="3 4" key="1">
    <citation type="submission" date="2024-07" db="EMBL/GenBank/DDBJ databases">
        <authorList>
            <person name="Akdeniz Z."/>
        </authorList>
    </citation>
    <scope>NUCLEOTIDE SEQUENCE [LARGE SCALE GENOMIC DNA]</scope>
</reference>
<feature type="compositionally biased region" description="Basic residues" evidence="2">
    <location>
        <begin position="1"/>
        <end position="14"/>
    </location>
</feature>
<dbReference type="Proteomes" id="UP001642409">
    <property type="component" value="Unassembled WGS sequence"/>
</dbReference>
<proteinExistence type="predicted"/>
<feature type="region of interest" description="Disordered" evidence="2">
    <location>
        <begin position="1"/>
        <end position="39"/>
    </location>
</feature>
<name>A0ABP1GKK2_9EUKA</name>
<protein>
    <submittedName>
        <fullName evidence="3">Uncharacterized protein</fullName>
    </submittedName>
</protein>
<evidence type="ECO:0000256" key="1">
    <source>
        <dbReference type="SAM" id="Coils"/>
    </source>
</evidence>
<feature type="region of interest" description="Disordered" evidence="2">
    <location>
        <begin position="293"/>
        <end position="317"/>
    </location>
</feature>
<accession>A0ABP1GKK2</accession>
<keyword evidence="1" id="KW-0175">Coiled coil</keyword>
<evidence type="ECO:0000313" key="3">
    <source>
        <dbReference type="EMBL" id="CAL5971234.1"/>
    </source>
</evidence>
<feature type="coiled-coil region" evidence="1">
    <location>
        <begin position="181"/>
        <end position="224"/>
    </location>
</feature>
<feature type="coiled-coil region" evidence="1">
    <location>
        <begin position="83"/>
        <end position="110"/>
    </location>
</feature>
<keyword evidence="4" id="KW-1185">Reference proteome</keyword>
<evidence type="ECO:0000256" key="2">
    <source>
        <dbReference type="SAM" id="MobiDB-lite"/>
    </source>
</evidence>
<feature type="compositionally biased region" description="Polar residues" evidence="2">
    <location>
        <begin position="303"/>
        <end position="317"/>
    </location>
</feature>
<feature type="compositionally biased region" description="Polar residues" evidence="2">
    <location>
        <begin position="26"/>
        <end position="39"/>
    </location>
</feature>